<keyword evidence="2" id="KW-1185">Reference proteome</keyword>
<dbReference type="AlphaFoldDB" id="A0A3R9PKH0"/>
<dbReference type="EMBL" id="RCOS01000058">
    <property type="protein sequence ID" value="RSN76502.1"/>
    <property type="molecule type" value="Genomic_DNA"/>
</dbReference>
<evidence type="ECO:0000313" key="1">
    <source>
        <dbReference type="EMBL" id="RSN76502.1"/>
    </source>
</evidence>
<accession>A0A3R9PKH0</accession>
<protein>
    <submittedName>
        <fullName evidence="1">Uncharacterized protein</fullName>
    </submittedName>
</protein>
<sequence length="75" mass="8730">MGDYVAIAAKVSRKLKNLVDKLEIKLGPVIRKALKEEVKRRAIRKLEERAKKLLERLPEIPDGEVAKLIREDRER</sequence>
<dbReference type="RefSeq" id="WP_125670738.1">
    <property type="nucleotide sequence ID" value="NZ_RCOS01000058.1"/>
</dbReference>
<proteinExistence type="predicted"/>
<evidence type="ECO:0000313" key="2">
    <source>
        <dbReference type="Proteomes" id="UP000277582"/>
    </source>
</evidence>
<organism evidence="1 2">
    <name type="scientific">Candidatus Methanodesulfokora washburnensis</name>
    <dbReference type="NCBI Taxonomy" id="2478471"/>
    <lineage>
        <taxon>Archaea</taxon>
        <taxon>Thermoproteota</taxon>
        <taxon>Candidatus Korarchaeia</taxon>
        <taxon>Candidatus Korarchaeia incertae sedis</taxon>
        <taxon>Candidatus Methanodesulfokora</taxon>
    </lineage>
</organism>
<comment type="caution">
    <text evidence="1">The sequence shown here is derived from an EMBL/GenBank/DDBJ whole genome shotgun (WGS) entry which is preliminary data.</text>
</comment>
<name>A0A3R9PKH0_9CREN</name>
<reference evidence="1 2" key="1">
    <citation type="submission" date="2018-10" db="EMBL/GenBank/DDBJ databases">
        <title>Co-occurring genomic capacity for anaerobic methane metabolism and dissimilatory sulfite reduction discovered in the Korarchaeota.</title>
        <authorList>
            <person name="Mckay L.J."/>
            <person name="Dlakic M."/>
            <person name="Fields M.W."/>
            <person name="Delmont T.O."/>
            <person name="Eren A.M."/>
            <person name="Jay Z.J."/>
            <person name="Klingelsmith K.B."/>
            <person name="Rusch D.B."/>
            <person name="Inskeep W.P."/>
        </authorList>
    </citation>
    <scope>NUCLEOTIDE SEQUENCE [LARGE SCALE GENOMIC DNA]</scope>
    <source>
        <strain evidence="1 2">MDKW</strain>
    </source>
</reference>
<dbReference type="OrthoDB" id="46022at2157"/>
<gene>
    <name evidence="1" type="ORF">D6D85_03925</name>
</gene>
<dbReference type="Proteomes" id="UP000277582">
    <property type="component" value="Unassembled WGS sequence"/>
</dbReference>